<dbReference type="OrthoDB" id="3902805at2"/>
<comment type="caution">
    <text evidence="3">The sequence shown here is derived from an EMBL/GenBank/DDBJ whole genome shotgun (WGS) entry which is preliminary data.</text>
</comment>
<dbReference type="PANTHER" id="PTHR31616:SF0">
    <property type="entry name" value="GLUCAN 1,4-ALPHA-GLUCOSIDASE"/>
    <property type="match status" value="1"/>
</dbReference>
<dbReference type="Proteomes" id="UP000244893">
    <property type="component" value="Unassembled WGS sequence"/>
</dbReference>
<dbReference type="PANTHER" id="PTHR31616">
    <property type="entry name" value="TREHALASE"/>
    <property type="match status" value="1"/>
</dbReference>
<dbReference type="EMBL" id="QEOP01000001">
    <property type="protein sequence ID" value="PVZ95954.1"/>
    <property type="molecule type" value="Genomic_DNA"/>
</dbReference>
<feature type="domain" description="Trehalase-like N-terminal" evidence="2">
    <location>
        <begin position="3"/>
        <end position="108"/>
    </location>
</feature>
<organism evidence="3 4">
    <name type="scientific">Amnibacterium flavum</name>
    <dbReference type="NCBI Taxonomy" id="2173173"/>
    <lineage>
        <taxon>Bacteria</taxon>
        <taxon>Bacillati</taxon>
        <taxon>Actinomycetota</taxon>
        <taxon>Actinomycetes</taxon>
        <taxon>Micrococcales</taxon>
        <taxon>Microbacteriaceae</taxon>
        <taxon>Amnibacterium</taxon>
    </lineage>
</organism>
<dbReference type="SUPFAM" id="SSF48208">
    <property type="entry name" value="Six-hairpin glycosidases"/>
    <property type="match status" value="1"/>
</dbReference>
<dbReference type="InterPro" id="IPR012341">
    <property type="entry name" value="6hp_glycosidase-like_sf"/>
</dbReference>
<proteinExistence type="predicted"/>
<feature type="domain" description="GH15-like" evidence="1">
    <location>
        <begin position="217"/>
        <end position="583"/>
    </location>
</feature>
<dbReference type="GO" id="GO:0004553">
    <property type="term" value="F:hydrolase activity, hydrolyzing O-glycosyl compounds"/>
    <property type="evidence" value="ECO:0007669"/>
    <property type="project" value="TreeGrafter"/>
</dbReference>
<evidence type="ECO:0000313" key="4">
    <source>
        <dbReference type="Proteomes" id="UP000244893"/>
    </source>
</evidence>
<dbReference type="Gene3D" id="1.50.10.10">
    <property type="match status" value="1"/>
</dbReference>
<evidence type="ECO:0000259" key="1">
    <source>
        <dbReference type="Pfam" id="PF00723"/>
    </source>
</evidence>
<gene>
    <name evidence="3" type="ORF">DDQ50_05725</name>
</gene>
<dbReference type="Pfam" id="PF19291">
    <property type="entry name" value="TREH_N"/>
    <property type="match status" value="1"/>
</dbReference>
<dbReference type="InterPro" id="IPR008928">
    <property type="entry name" value="6-hairpin_glycosidase_sf"/>
</dbReference>
<dbReference type="Pfam" id="PF00723">
    <property type="entry name" value="Glyco_hydro_15"/>
    <property type="match status" value="1"/>
</dbReference>
<name>A0A2V1HZ70_9MICO</name>
<dbReference type="InterPro" id="IPR045582">
    <property type="entry name" value="Trehalase-like_N"/>
</dbReference>
<protein>
    <submittedName>
        <fullName evidence="3">Glucoamylase</fullName>
    </submittedName>
</protein>
<dbReference type="InterPro" id="IPR011613">
    <property type="entry name" value="GH15-like"/>
</dbReference>
<dbReference type="GO" id="GO:0005975">
    <property type="term" value="P:carbohydrate metabolic process"/>
    <property type="evidence" value="ECO:0007669"/>
    <property type="project" value="InterPro"/>
</dbReference>
<dbReference type="RefSeq" id="WP_116755688.1">
    <property type="nucleotide sequence ID" value="NZ_JBHUEX010000001.1"/>
</dbReference>
<evidence type="ECO:0000259" key="2">
    <source>
        <dbReference type="Pfam" id="PF19291"/>
    </source>
</evidence>
<evidence type="ECO:0000313" key="3">
    <source>
        <dbReference type="EMBL" id="PVZ95954.1"/>
    </source>
</evidence>
<sequence length="590" mass="65170">MPLPIEDYALIGDRHTAALVGRDGSIDWLCLPRFDSPSTFGGLLGTKDQGRWLLAPMGPGATSTRRYRGQTLILETHWVADDGEVLVTDFMPYGNRRADVVRRVHGLKGHVLMRQDLRIRFGYGEALPWVRQVGDDAQPEMIAVAGPDALMIRGPQLEPANHSHQAEFLVAAGETVDIVLTWYPSHRDAPAPLDIDDALRSTHHQWESWARGLTHEGPHKDHVFRSLVLLRALTHEDTGGIVAAATTSLPEQAGGVRNWDYRYVWLRDAALTLIVLLSHGSNAEASGWRDWLLRAIAGDPGDVQIMYGLAGERQLIERELTSLPGYLGASPVRVGNGAATQFQADVIGEVMVALHEARLSGLPDSADSWALQLALLRFTADHLDQRDNGIWEMRGDPQYFTHSRAMMWAAFDRGIRAVEECGLEGHPTRWKRLRDELATEIEDKGFDTAQNSYVQHYGSSEVDASLLQLAQVGYVAYDDPRMLGTVAAIEKNLLQDGLVLRYRTEASTDGLPAGENPFLACSFWLVEQYARSGRKADAEKLMHRLTALSNDVGMFSEEYDLAAGLQMGNTPQALSHLTFVRAADAISTAS</sequence>
<keyword evidence="4" id="KW-1185">Reference proteome</keyword>
<reference evidence="3 4" key="1">
    <citation type="submission" date="2018-05" db="EMBL/GenBank/DDBJ databases">
        <title>Amnibacterium sp. M8JJ-5, whole genome shotgun sequence.</title>
        <authorList>
            <person name="Tuo L."/>
        </authorList>
    </citation>
    <scope>NUCLEOTIDE SEQUENCE [LARGE SCALE GENOMIC DNA]</scope>
    <source>
        <strain evidence="3 4">M8JJ-5</strain>
    </source>
</reference>
<accession>A0A2V1HZ70</accession>
<dbReference type="AlphaFoldDB" id="A0A2V1HZ70"/>